<keyword evidence="3" id="KW-1185">Reference proteome</keyword>
<sequence>MVQRDHPSRNIIRGLNERVTRFRSTSIAHFAHSAFVASFEPHDVGHTLSDPNWVNAMQEELENFERNQVWVLVEPSPHCNPIGTKWGEDGVVVRNKVRLVAQGFYQKEGIDYEETFAPVARLEAIRILLAFAASKGFKLFQMDVKSAFLNGFIKEEVYVRQPPGFEHPKFPNRLTRVSRWGVDKTLFLLKHGKDFLIVQIYVDDIIFGGSSHSLCSKFSKQMSREFEMSMMGELQFFLGL</sequence>
<dbReference type="InterPro" id="IPR013103">
    <property type="entry name" value="RVT_2"/>
</dbReference>
<dbReference type="EMBL" id="CP144746">
    <property type="protein sequence ID" value="WVZ58329.1"/>
    <property type="molecule type" value="Genomic_DNA"/>
</dbReference>
<gene>
    <name evidence="2" type="ORF">U9M48_008610</name>
</gene>
<accession>A0AAQ3SQG4</accession>
<protein>
    <recommendedName>
        <fullName evidence="1">Reverse transcriptase Ty1/copia-type domain-containing protein</fullName>
    </recommendedName>
</protein>
<feature type="domain" description="Reverse transcriptase Ty1/copia-type" evidence="1">
    <location>
        <begin position="183"/>
        <end position="240"/>
    </location>
</feature>
<dbReference type="AlphaFoldDB" id="A0AAQ3SQG4"/>
<evidence type="ECO:0000313" key="3">
    <source>
        <dbReference type="Proteomes" id="UP001341281"/>
    </source>
</evidence>
<reference evidence="2 3" key="1">
    <citation type="submission" date="2024-02" db="EMBL/GenBank/DDBJ databases">
        <title>High-quality chromosome-scale genome assembly of Pensacola bahiagrass (Paspalum notatum Flugge var. saurae).</title>
        <authorList>
            <person name="Vega J.M."/>
            <person name="Podio M."/>
            <person name="Orjuela J."/>
            <person name="Siena L.A."/>
            <person name="Pessino S.C."/>
            <person name="Combes M.C."/>
            <person name="Mariac C."/>
            <person name="Albertini E."/>
            <person name="Pupilli F."/>
            <person name="Ortiz J.P.A."/>
            <person name="Leblanc O."/>
        </authorList>
    </citation>
    <scope>NUCLEOTIDE SEQUENCE [LARGE SCALE GENOMIC DNA]</scope>
    <source>
        <strain evidence="2">R1</strain>
        <tissue evidence="2">Leaf</tissue>
    </source>
</reference>
<feature type="domain" description="Reverse transcriptase Ty1/copia-type" evidence="1">
    <location>
        <begin position="67"/>
        <end position="177"/>
    </location>
</feature>
<evidence type="ECO:0000313" key="2">
    <source>
        <dbReference type="EMBL" id="WVZ58329.1"/>
    </source>
</evidence>
<dbReference type="Proteomes" id="UP001341281">
    <property type="component" value="Chromosome 02"/>
</dbReference>
<dbReference type="Pfam" id="PF07727">
    <property type="entry name" value="RVT_2"/>
    <property type="match status" value="2"/>
</dbReference>
<proteinExistence type="predicted"/>
<dbReference type="SUPFAM" id="SSF56672">
    <property type="entry name" value="DNA/RNA polymerases"/>
    <property type="match status" value="1"/>
</dbReference>
<name>A0AAQ3SQG4_PASNO</name>
<dbReference type="InterPro" id="IPR043502">
    <property type="entry name" value="DNA/RNA_pol_sf"/>
</dbReference>
<organism evidence="2 3">
    <name type="scientific">Paspalum notatum var. saurae</name>
    <dbReference type="NCBI Taxonomy" id="547442"/>
    <lineage>
        <taxon>Eukaryota</taxon>
        <taxon>Viridiplantae</taxon>
        <taxon>Streptophyta</taxon>
        <taxon>Embryophyta</taxon>
        <taxon>Tracheophyta</taxon>
        <taxon>Spermatophyta</taxon>
        <taxon>Magnoliopsida</taxon>
        <taxon>Liliopsida</taxon>
        <taxon>Poales</taxon>
        <taxon>Poaceae</taxon>
        <taxon>PACMAD clade</taxon>
        <taxon>Panicoideae</taxon>
        <taxon>Andropogonodae</taxon>
        <taxon>Paspaleae</taxon>
        <taxon>Paspalinae</taxon>
        <taxon>Paspalum</taxon>
    </lineage>
</organism>
<evidence type="ECO:0000259" key="1">
    <source>
        <dbReference type="Pfam" id="PF07727"/>
    </source>
</evidence>